<dbReference type="PROSITE" id="PS01121">
    <property type="entry name" value="CASPASE_HIS"/>
    <property type="match status" value="1"/>
</dbReference>
<feature type="domain" description="Roc" evidence="15">
    <location>
        <begin position="720"/>
        <end position="901"/>
    </location>
</feature>
<dbReference type="Gene3D" id="3.40.50.1460">
    <property type="match status" value="1"/>
</dbReference>
<dbReference type="KEGG" id="bfo:118430859"/>
<keyword evidence="3" id="KW-0645">Protease</keyword>
<evidence type="ECO:0000259" key="15">
    <source>
        <dbReference type="PROSITE" id="PS51424"/>
    </source>
</evidence>
<dbReference type="InterPro" id="IPR027417">
    <property type="entry name" value="P-loop_NTPase"/>
</dbReference>
<evidence type="ECO:0000259" key="14">
    <source>
        <dbReference type="PROSITE" id="PS50208"/>
    </source>
</evidence>
<dbReference type="InterPro" id="IPR055414">
    <property type="entry name" value="LRR_R13L4/SHOC2-like"/>
</dbReference>
<dbReference type="Pfam" id="PF08477">
    <property type="entry name" value="Roc"/>
    <property type="match status" value="1"/>
</dbReference>
<evidence type="ECO:0000256" key="9">
    <source>
        <dbReference type="ARBA" id="ARBA00023907"/>
    </source>
</evidence>
<dbReference type="GO" id="GO:0000166">
    <property type="term" value="F:nucleotide binding"/>
    <property type="evidence" value="ECO:0007669"/>
    <property type="project" value="UniProtKB-KW"/>
</dbReference>
<dbReference type="InterPro" id="IPR003591">
    <property type="entry name" value="Leu-rich_rpt_typical-subtyp"/>
</dbReference>
<dbReference type="Gene3D" id="3.40.50.300">
    <property type="entry name" value="P-loop containing nucleotide triphosphate hydrolases"/>
    <property type="match status" value="1"/>
</dbReference>
<dbReference type="Pfam" id="PF23598">
    <property type="entry name" value="LRR_14"/>
    <property type="match status" value="2"/>
</dbReference>
<dbReference type="FunFam" id="3.80.10.10:FF:001164">
    <property type="entry name" value="GH01279p"/>
    <property type="match status" value="2"/>
</dbReference>
<evidence type="ECO:0000256" key="13">
    <source>
        <dbReference type="SAM" id="MobiDB-lite"/>
    </source>
</evidence>
<dbReference type="OrthoDB" id="676979at2759"/>
<feature type="compositionally biased region" description="Low complexity" evidence="13">
    <location>
        <begin position="1524"/>
        <end position="1535"/>
    </location>
</feature>
<dbReference type="PANTHER" id="PTHR48051">
    <property type="match status" value="1"/>
</dbReference>
<dbReference type="InterPro" id="IPR015917">
    <property type="entry name" value="Pept_C14A"/>
</dbReference>
<dbReference type="GO" id="GO:0009966">
    <property type="term" value="P:regulation of signal transduction"/>
    <property type="evidence" value="ECO:0007669"/>
    <property type="project" value="UniProtKB-ARBA"/>
</dbReference>
<dbReference type="Pfam" id="PF00560">
    <property type="entry name" value="LRR_1"/>
    <property type="match status" value="1"/>
</dbReference>
<dbReference type="SUPFAM" id="SSF52058">
    <property type="entry name" value="L domain-like"/>
    <property type="match status" value="3"/>
</dbReference>
<dbReference type="Pfam" id="PF00656">
    <property type="entry name" value="Peptidase_C14"/>
    <property type="match status" value="1"/>
</dbReference>
<evidence type="ECO:0000256" key="10">
    <source>
        <dbReference type="ARBA" id="ARBA00029588"/>
    </source>
</evidence>
<evidence type="ECO:0000256" key="11">
    <source>
        <dbReference type="ARBA" id="ARBA00029998"/>
    </source>
</evidence>
<feature type="compositionally biased region" description="Acidic residues" evidence="13">
    <location>
        <begin position="977"/>
        <end position="987"/>
    </location>
</feature>
<feature type="domain" description="Caspase family p20" evidence="14">
    <location>
        <begin position="1359"/>
        <end position="1480"/>
    </location>
</feature>
<evidence type="ECO:0000256" key="2">
    <source>
        <dbReference type="ARBA" id="ARBA00022614"/>
    </source>
</evidence>
<dbReference type="InterPro" id="IPR001309">
    <property type="entry name" value="Pept_C14_p20"/>
</dbReference>
<reference evidence="17" key="2">
    <citation type="submission" date="2025-08" db="UniProtKB">
        <authorList>
            <consortium name="RefSeq"/>
        </authorList>
    </citation>
    <scope>IDENTIFICATION</scope>
    <source>
        <strain evidence="17">S238N-H82</strain>
        <tissue evidence="17">Testes</tissue>
    </source>
</reference>
<evidence type="ECO:0000256" key="12">
    <source>
        <dbReference type="ARBA" id="ARBA00032455"/>
    </source>
</evidence>
<dbReference type="PRINTS" id="PR00376">
    <property type="entry name" value="IL1BCENZYME"/>
</dbReference>
<evidence type="ECO:0000256" key="7">
    <source>
        <dbReference type="ARBA" id="ARBA00022807"/>
    </source>
</evidence>
<dbReference type="PROSITE" id="PS50208">
    <property type="entry name" value="CASPASE_P20"/>
    <property type="match status" value="1"/>
</dbReference>
<dbReference type="GO" id="GO:0006508">
    <property type="term" value="P:proteolysis"/>
    <property type="evidence" value="ECO:0007669"/>
    <property type="project" value="UniProtKB-KW"/>
</dbReference>
<dbReference type="PROSITE" id="PS01122">
    <property type="entry name" value="CASPASE_CYS"/>
    <property type="match status" value="1"/>
</dbReference>
<dbReference type="InterPro" id="IPR033139">
    <property type="entry name" value="Caspase_cys_AS"/>
</dbReference>
<evidence type="ECO:0000256" key="8">
    <source>
        <dbReference type="ARBA" id="ARBA00023145"/>
    </source>
</evidence>
<keyword evidence="4" id="KW-0677">Repeat</keyword>
<feature type="region of interest" description="Disordered" evidence="13">
    <location>
        <begin position="977"/>
        <end position="1003"/>
    </location>
</feature>
<dbReference type="GeneID" id="118430859"/>
<dbReference type="SMART" id="SM00369">
    <property type="entry name" value="LRR_TYP"/>
    <property type="match status" value="25"/>
</dbReference>
<keyword evidence="16" id="KW-1185">Reference proteome</keyword>
<keyword evidence="7" id="KW-0788">Thiol protease</keyword>
<dbReference type="SUPFAM" id="SSF52540">
    <property type="entry name" value="P-loop containing nucleoside triphosphate hydrolases"/>
    <property type="match status" value="1"/>
</dbReference>
<dbReference type="SMART" id="SM00115">
    <property type="entry name" value="CASc"/>
    <property type="match status" value="1"/>
</dbReference>
<evidence type="ECO:0000256" key="3">
    <source>
        <dbReference type="ARBA" id="ARBA00022670"/>
    </source>
</evidence>
<evidence type="ECO:0000256" key="1">
    <source>
        <dbReference type="ARBA" id="ARBA00010134"/>
    </source>
</evidence>
<evidence type="ECO:0000256" key="4">
    <source>
        <dbReference type="ARBA" id="ARBA00022737"/>
    </source>
</evidence>
<keyword evidence="2" id="KW-0433">Leucine-rich repeat</keyword>
<dbReference type="InterPro" id="IPR050216">
    <property type="entry name" value="LRR_domain-containing"/>
</dbReference>
<gene>
    <name evidence="17" type="primary">LOC118430859</name>
</gene>
<dbReference type="InterPro" id="IPR016129">
    <property type="entry name" value="Caspase_his_AS"/>
</dbReference>
<dbReference type="PROSITE" id="PS51450">
    <property type="entry name" value="LRR"/>
    <property type="match status" value="1"/>
</dbReference>
<accession>A0A9J7NCG1</accession>
<evidence type="ECO:0000256" key="5">
    <source>
        <dbReference type="ARBA" id="ARBA00022741"/>
    </source>
</evidence>
<dbReference type="Pfam" id="PF25497">
    <property type="entry name" value="COR-B"/>
    <property type="match status" value="1"/>
</dbReference>
<dbReference type="SMART" id="SM00364">
    <property type="entry name" value="LRR_BAC"/>
    <property type="match status" value="13"/>
</dbReference>
<dbReference type="InterPro" id="IPR020859">
    <property type="entry name" value="ROC"/>
</dbReference>
<dbReference type="InterPro" id="IPR032675">
    <property type="entry name" value="LRR_dom_sf"/>
</dbReference>
<name>A0A9J7NCG1_BRAFL</name>
<keyword evidence="6" id="KW-0378">Hydrolase</keyword>
<dbReference type="InterPro" id="IPR029030">
    <property type="entry name" value="Caspase-like_dom_sf"/>
</dbReference>
<evidence type="ECO:0000313" key="16">
    <source>
        <dbReference type="Proteomes" id="UP000001554"/>
    </source>
</evidence>
<sequence>MPTLHILPPEVGRLTQLEKLDLCSNPLQTLPAEVGHCTNVKHLALSHCQLRTLPFEVWKLTQLEWLDLSDIPLQTLPAEIGQHTKVRHLNLSHCELYTFPPEVGRLTQLEQLDLGSNPLQTLPVEVGQLTSVRHLDLSNCDLHTLPPEVGKLTQLEWMDLRSNPLQTLPVEVGQLTSVRHLDLSNCDLHKLPPEVGKLTQLEWMDLRSNPLQRLPAEVGQLTNVNHLDLSRCQLRKLPPEVWKLTQLEWLDLSGNPLQTLPAEFGQLTNVKHLNLANCQLHTLPPEVGRLTQLEWLELRSNPLQTLPTEVGHLTNVKYLNLSHCQLHILPPEVGRLTQLEKLDLCSNPLQTLPAEVGHCTNVKHLALSHCQLRTLPFEVWKLTQLEWLDLSDIPLQTLPAEIGQHTKVKHLNLSHCELYTFPPEVGKLTQLEQLDLGSNPLQTLPVEVGQLTSVRHLDLSNCDLHTLPPEVGKLTQLEWMDLKSNPLQTLPVEVGQLTSVRHLDLSNCDLHKLPPEVGKLTQLEWMDLRSNPLHALPAEVGQLTNVKHLDLSRCQLRTLPPEVERLTKLYWLGLSDNPLQTLPAEVGQLTNVNHLDLSRCQLRKLPPEVWKLTQLEWMDLSGNPLQTLPAEVGQLTNVKHLNLANCQLRTLPHEMGKLTQLEWLDLNSNPLQALPVEVGQLTKVSHLYVYGDPLIKPPVEVCSQGISGIRQYFDELERSEENVSARLKVVVLGEKMAGKTSLVQTLRRGVSSLTEEEDRTHCVEITQWTPDDNITFEVYDFGGHDVYHLTHQFFLTQDAFYLLLVNLETYSCTEQRYTEAVGFWLDTVNARVPGAVVSLVGSKKDRCRSYDVIREDIQRRIELQKEMWERQRIARLTSIQASQQTGSSELMEDISQQLAHIDYLSRQRLRIVGNLLCVSVKPESWFGRFFSRSPSWVSLRNLLLETANNKTLFPTLRRVLPKTWVLFQQLLKVSMDTETESSDEEGSDDKSLSSGETSSHGRTKQPARYWLTLTEFKRIGRLAELSVERLEPVLSYLQQVGTILRYTDIPELKELVFHDPPALIEFFKNLFHHSTKAIFETPRLQSANYTRVQLSGFEKDLCDCGLIRKDVLTCMLPPNISPDIVTALMQHFGLCFELKVSDKTDPAQHTVLYKIPWYLHKQTPGELMSVWQEHLPEEQEQLQLMCDIRGFCPRGLFQRFSVGIHHLVKDRIDWKDGLMAYRQDYPILVCSKPVADDTYITMATRGRLPQAGEMWGVVHPLLEVLIQLLQEWPGVLYSLHVTCAHCIKARLDNPHQYDLRDRTADDGRDVRCPRVKHTASTSADIVYRPSRLSVVTSRTSLTQMRPSQQNDYYKMTSDPRGLALIISNINFTDPSRNRPGGEKDLDRLRKICEKLKLQQKIREDLTAQEIEAAANDVSRRDHSSYDCFVLFLLTHGDVAGVLGTDGQHVSAENIVSSFQACQSLVGKPKIFFIQACRGVDRDPGQEHTDTTGTLDEGRSTPQAGREASDGATETTKSPPPPTSAPAASAASLESPDAGERTLPTASDRLVMYATVHEQLTWLFIV</sequence>
<dbReference type="RefSeq" id="XP_035697786.1">
    <property type="nucleotide sequence ID" value="XM_035841893.1"/>
</dbReference>
<feature type="region of interest" description="Disordered" evidence="13">
    <location>
        <begin position="1481"/>
        <end position="1541"/>
    </location>
</feature>
<protein>
    <recommendedName>
        <fullName evidence="9">Leucine-rich repeat protein SHOC-2</fullName>
    </recommendedName>
    <alternativeName>
        <fullName evidence="12">Protein soc-2 homolog</fullName>
    </alternativeName>
    <alternativeName>
        <fullName evidence="10 11">protein Sur-8 homolog</fullName>
    </alternativeName>
</protein>
<dbReference type="InterPro" id="IPR001611">
    <property type="entry name" value="Leu-rich_rpt"/>
</dbReference>
<keyword evidence="8" id="KW-0865">Zymogen</keyword>
<dbReference type="Gene3D" id="3.80.10.10">
    <property type="entry name" value="Ribonuclease Inhibitor"/>
    <property type="match status" value="8"/>
</dbReference>
<dbReference type="Proteomes" id="UP000001554">
    <property type="component" value="Chromosome 14"/>
</dbReference>
<evidence type="ECO:0000313" key="17">
    <source>
        <dbReference type="RefSeq" id="XP_035697786.1"/>
    </source>
</evidence>
<dbReference type="GO" id="GO:0004197">
    <property type="term" value="F:cysteine-type endopeptidase activity"/>
    <property type="evidence" value="ECO:0007669"/>
    <property type="project" value="InterPro"/>
</dbReference>
<organism evidence="16 17">
    <name type="scientific">Branchiostoma floridae</name>
    <name type="common">Florida lancelet</name>
    <name type="synonym">Amphioxus</name>
    <dbReference type="NCBI Taxonomy" id="7739"/>
    <lineage>
        <taxon>Eukaryota</taxon>
        <taxon>Metazoa</taxon>
        <taxon>Chordata</taxon>
        <taxon>Cephalochordata</taxon>
        <taxon>Leptocardii</taxon>
        <taxon>Amphioxiformes</taxon>
        <taxon>Branchiostomatidae</taxon>
        <taxon>Branchiostoma</taxon>
    </lineage>
</organism>
<dbReference type="SUPFAM" id="SSF52129">
    <property type="entry name" value="Caspase-like"/>
    <property type="match status" value="1"/>
</dbReference>
<proteinExistence type="inferred from homology"/>
<dbReference type="InterPro" id="IPR057263">
    <property type="entry name" value="COR-B"/>
</dbReference>
<dbReference type="GO" id="GO:0005737">
    <property type="term" value="C:cytoplasm"/>
    <property type="evidence" value="ECO:0000318"/>
    <property type="project" value="GO_Central"/>
</dbReference>
<dbReference type="PANTHER" id="PTHR48051:SF54">
    <property type="entry name" value="LEUCINE-RICH REPEAT-CONTAINING PROTEIN"/>
    <property type="match status" value="1"/>
</dbReference>
<dbReference type="Pfam" id="PF13855">
    <property type="entry name" value="LRR_8"/>
    <property type="match status" value="5"/>
</dbReference>
<dbReference type="FunFam" id="3.30.70.1390:FF:000006">
    <property type="entry name" value="Cyclic GMP-binding protein C"/>
    <property type="match status" value="1"/>
</dbReference>
<dbReference type="Gene3D" id="3.30.70.1390">
    <property type="entry name" value="ROC domain from the Parkinson's disease-associated leucine-rich repeat kinase 2"/>
    <property type="match status" value="1"/>
</dbReference>
<comment type="similarity">
    <text evidence="1">Belongs to the peptidase C14A family.</text>
</comment>
<reference evidence="16" key="1">
    <citation type="journal article" date="2020" name="Nat. Ecol. Evol.">
        <title>Deeply conserved synteny resolves early events in vertebrate evolution.</title>
        <authorList>
            <person name="Simakov O."/>
            <person name="Marletaz F."/>
            <person name="Yue J.X."/>
            <person name="O'Connell B."/>
            <person name="Jenkins J."/>
            <person name="Brandt A."/>
            <person name="Calef R."/>
            <person name="Tung C.H."/>
            <person name="Huang T.K."/>
            <person name="Schmutz J."/>
            <person name="Satoh N."/>
            <person name="Yu J.K."/>
            <person name="Putnam N.H."/>
            <person name="Green R.E."/>
            <person name="Rokhsar D.S."/>
        </authorList>
    </citation>
    <scope>NUCLEOTIDE SEQUENCE [LARGE SCALE GENOMIC DNA]</scope>
    <source>
        <strain evidence="16">S238N-H82</strain>
    </source>
</reference>
<keyword evidence="5" id="KW-0547">Nucleotide-binding</keyword>
<evidence type="ECO:0000256" key="6">
    <source>
        <dbReference type="ARBA" id="ARBA00022801"/>
    </source>
</evidence>
<dbReference type="PROSITE" id="PS51424">
    <property type="entry name" value="ROC"/>
    <property type="match status" value="1"/>
</dbReference>
<dbReference type="InterPro" id="IPR011600">
    <property type="entry name" value="Pept_C14_caspase"/>
</dbReference>